<dbReference type="eggNOG" id="COG0446">
    <property type="taxonomic scope" value="Bacteria"/>
</dbReference>
<dbReference type="Pfam" id="PF14759">
    <property type="entry name" value="Reductase_C"/>
    <property type="match status" value="1"/>
</dbReference>
<dbReference type="InterPro" id="IPR050446">
    <property type="entry name" value="FAD-oxidoreductase/Apoptosis"/>
</dbReference>
<dbReference type="InParanoid" id="A0A1I4WNK3"/>
<evidence type="ECO:0000313" key="7">
    <source>
        <dbReference type="EMBL" id="SFN15095.1"/>
    </source>
</evidence>
<comment type="cofactor">
    <cofactor evidence="1">
        <name>FAD</name>
        <dbReference type="ChEBI" id="CHEBI:57692"/>
    </cofactor>
</comment>
<evidence type="ECO:0000313" key="8">
    <source>
        <dbReference type="Proteomes" id="UP000183413"/>
    </source>
</evidence>
<keyword evidence="3" id="KW-0274">FAD</keyword>
<dbReference type="InterPro" id="IPR016156">
    <property type="entry name" value="FAD/NAD-linked_Rdtase_dimer_sf"/>
</dbReference>
<dbReference type="PRINTS" id="PR00368">
    <property type="entry name" value="FADPNR"/>
</dbReference>
<feature type="domain" description="Reductase C-terminal" evidence="6">
    <location>
        <begin position="322"/>
        <end position="407"/>
    </location>
</feature>
<evidence type="ECO:0000256" key="3">
    <source>
        <dbReference type="ARBA" id="ARBA00022827"/>
    </source>
</evidence>
<dbReference type="PRINTS" id="PR00411">
    <property type="entry name" value="PNDRDTASEI"/>
</dbReference>
<evidence type="ECO:0000256" key="1">
    <source>
        <dbReference type="ARBA" id="ARBA00001974"/>
    </source>
</evidence>
<reference evidence="7 8" key="1">
    <citation type="submission" date="2016-10" db="EMBL/GenBank/DDBJ databases">
        <authorList>
            <person name="de Groot N.N."/>
        </authorList>
    </citation>
    <scope>NUCLEOTIDE SEQUENCE [LARGE SCALE GENOMIC DNA]</scope>
    <source>
        <strain evidence="7 8">DSM 43067</strain>
    </source>
</reference>
<dbReference type="Gene3D" id="3.30.390.30">
    <property type="match status" value="1"/>
</dbReference>
<accession>A0A1I4WNK3</accession>
<dbReference type="InterPro" id="IPR023753">
    <property type="entry name" value="FAD/NAD-binding_dom"/>
</dbReference>
<dbReference type="GO" id="GO:0051213">
    <property type="term" value="F:dioxygenase activity"/>
    <property type="evidence" value="ECO:0007669"/>
    <property type="project" value="UniProtKB-KW"/>
</dbReference>
<dbReference type="InterPro" id="IPR028202">
    <property type="entry name" value="Reductase_C"/>
</dbReference>
<dbReference type="SUPFAM" id="SSF55424">
    <property type="entry name" value="FAD/NAD-linked reductases, dimerisation (C-terminal) domain"/>
    <property type="match status" value="1"/>
</dbReference>
<evidence type="ECO:0000259" key="6">
    <source>
        <dbReference type="Pfam" id="PF14759"/>
    </source>
</evidence>
<name>A0A1I4WNK3_9ACTN</name>
<sequence length="408" mass="43284">MPEETFVIAGAGLAGAKAAETLREEGFAGRVVLVGDEIERPYERPPLSKGFLLDKEPREKAHVHEADWYDKHDVELRVGMSVASIDRDAHQVRLSTKEPISYDRLLLATGATPRRLDVPGSKLQGIHYLRTMADAAALKQALAHGGRRVVVAGAGWIGLETAAAARAYGNDVTIIEPEPTPLHAAMGPELGGRFADLHRRNGVILRLDEGVAGFWGAGQVSAVVTSGGAEVPADVVIVGIGVKPDTALAEAAGLEVSDGILVDQSLRTSDPDIFAAGDAANAYNPLLGRRIRVEHWANALNGGPAAARAMLGQDVVYDRVPYFFSDQYDLGMEMSGAVAPGEYDEIVYRGDAEGGEFIAFWLSGGRVVAGMNVNVWDVTGDVQALIRSGRPVDAVRLADAAVPLADLV</sequence>
<evidence type="ECO:0000256" key="4">
    <source>
        <dbReference type="ARBA" id="ARBA00023002"/>
    </source>
</evidence>
<dbReference type="EMBL" id="FOVH01000001">
    <property type="protein sequence ID" value="SFN15095.1"/>
    <property type="molecule type" value="Genomic_DNA"/>
</dbReference>
<dbReference type="Pfam" id="PF07992">
    <property type="entry name" value="Pyr_redox_2"/>
    <property type="match status" value="1"/>
</dbReference>
<proteinExistence type="predicted"/>
<dbReference type="PANTHER" id="PTHR43557:SF2">
    <property type="entry name" value="RIESKE DOMAIN-CONTAINING PROTEIN-RELATED"/>
    <property type="match status" value="1"/>
</dbReference>
<protein>
    <submittedName>
        <fullName evidence="7">3-phenylpropionate/trans-cinnamate dioxygenase ferredoxin reductase subunit</fullName>
    </submittedName>
</protein>
<keyword evidence="8" id="KW-1185">Reference proteome</keyword>
<dbReference type="PANTHER" id="PTHR43557">
    <property type="entry name" value="APOPTOSIS-INDUCING FACTOR 1"/>
    <property type="match status" value="1"/>
</dbReference>
<dbReference type="Gene3D" id="3.50.50.60">
    <property type="entry name" value="FAD/NAD(P)-binding domain"/>
    <property type="match status" value="2"/>
</dbReference>
<keyword evidence="4" id="KW-0560">Oxidoreductase</keyword>
<gene>
    <name evidence="7" type="ORF">SAMN04489713_101430</name>
</gene>
<keyword evidence="2" id="KW-0285">Flavoprotein</keyword>
<keyword evidence="7" id="KW-0223">Dioxygenase</keyword>
<evidence type="ECO:0000259" key="5">
    <source>
        <dbReference type="Pfam" id="PF07992"/>
    </source>
</evidence>
<dbReference type="Proteomes" id="UP000183413">
    <property type="component" value="Unassembled WGS sequence"/>
</dbReference>
<evidence type="ECO:0000256" key="2">
    <source>
        <dbReference type="ARBA" id="ARBA00022630"/>
    </source>
</evidence>
<dbReference type="SUPFAM" id="SSF51905">
    <property type="entry name" value="FAD/NAD(P)-binding domain"/>
    <property type="match status" value="2"/>
</dbReference>
<dbReference type="GO" id="GO:0005737">
    <property type="term" value="C:cytoplasm"/>
    <property type="evidence" value="ECO:0007669"/>
    <property type="project" value="TreeGrafter"/>
</dbReference>
<dbReference type="FunCoup" id="A0A1I4WNK3">
    <property type="interactions" value="250"/>
</dbReference>
<feature type="domain" description="FAD/NAD(P)-binding" evidence="5">
    <location>
        <begin position="6"/>
        <end position="302"/>
    </location>
</feature>
<dbReference type="STRING" id="1993.SAMN04489713_101430"/>
<dbReference type="AlphaFoldDB" id="A0A1I4WNK3"/>
<organism evidence="7 8">
    <name type="scientific">Actinomadura madurae</name>
    <dbReference type="NCBI Taxonomy" id="1993"/>
    <lineage>
        <taxon>Bacteria</taxon>
        <taxon>Bacillati</taxon>
        <taxon>Actinomycetota</taxon>
        <taxon>Actinomycetes</taxon>
        <taxon>Streptosporangiales</taxon>
        <taxon>Thermomonosporaceae</taxon>
        <taxon>Actinomadura</taxon>
    </lineage>
</organism>
<dbReference type="InterPro" id="IPR036188">
    <property type="entry name" value="FAD/NAD-bd_sf"/>
</dbReference>
<dbReference type="RefSeq" id="WP_075019749.1">
    <property type="nucleotide sequence ID" value="NZ_CP083237.1"/>
</dbReference>
<dbReference type="GO" id="GO:0016651">
    <property type="term" value="F:oxidoreductase activity, acting on NAD(P)H"/>
    <property type="evidence" value="ECO:0007669"/>
    <property type="project" value="TreeGrafter"/>
</dbReference>
<dbReference type="GeneID" id="99656272"/>